<sequence>MLTISPQALEYIKTRNQTIYLELPPLIDCCIHLQEAPVVRFGHPPNLAAYKSQNIDGITVYIPDDLPDIPLTIDLSSFFGYKQLVIEGWRLA</sequence>
<protein>
    <submittedName>
        <fullName evidence="1">Uncharacterized protein</fullName>
    </submittedName>
</protein>
<organism evidence="1 2">
    <name type="scientific">Sporolituus thermophilus DSM 23256</name>
    <dbReference type="NCBI Taxonomy" id="1123285"/>
    <lineage>
        <taxon>Bacteria</taxon>
        <taxon>Bacillati</taxon>
        <taxon>Bacillota</taxon>
        <taxon>Negativicutes</taxon>
        <taxon>Selenomonadales</taxon>
        <taxon>Sporomusaceae</taxon>
        <taxon>Sporolituus</taxon>
    </lineage>
</organism>
<accession>A0A1G7I6V8</accession>
<proteinExistence type="predicted"/>
<reference evidence="2" key="1">
    <citation type="submission" date="2016-10" db="EMBL/GenBank/DDBJ databases">
        <authorList>
            <person name="Varghese N."/>
            <person name="Submissions S."/>
        </authorList>
    </citation>
    <scope>NUCLEOTIDE SEQUENCE [LARGE SCALE GENOMIC DNA]</scope>
    <source>
        <strain evidence="2">DSM 23256</strain>
    </source>
</reference>
<dbReference type="EMBL" id="FNBU01000002">
    <property type="protein sequence ID" value="SDF08392.1"/>
    <property type="molecule type" value="Genomic_DNA"/>
</dbReference>
<evidence type="ECO:0000313" key="1">
    <source>
        <dbReference type="EMBL" id="SDF08392.1"/>
    </source>
</evidence>
<name>A0A1G7I6V8_9FIRM</name>
<dbReference type="AlphaFoldDB" id="A0A1G7I6V8"/>
<keyword evidence="2" id="KW-1185">Reference proteome</keyword>
<dbReference type="OrthoDB" id="1682681at2"/>
<evidence type="ECO:0000313" key="2">
    <source>
        <dbReference type="Proteomes" id="UP000243333"/>
    </source>
</evidence>
<dbReference type="Proteomes" id="UP000243333">
    <property type="component" value="Unassembled WGS sequence"/>
</dbReference>
<dbReference type="InterPro" id="IPR049744">
    <property type="entry name" value="CC/Se_fam"/>
</dbReference>
<dbReference type="RefSeq" id="WP_093687556.1">
    <property type="nucleotide sequence ID" value="NZ_FNBU01000002.1"/>
</dbReference>
<dbReference type="NCBIfam" id="NF041239">
    <property type="entry name" value="Moor_selen_rel"/>
    <property type="match status" value="1"/>
</dbReference>
<gene>
    <name evidence="1" type="ORF">SAMN05660235_00373</name>
</gene>